<dbReference type="EMBL" id="CACRZD030000008">
    <property type="protein sequence ID" value="CAA6664215.1"/>
    <property type="molecule type" value="Genomic_DNA"/>
</dbReference>
<feature type="region of interest" description="Disordered" evidence="1">
    <location>
        <begin position="1"/>
        <end position="22"/>
    </location>
</feature>
<feature type="compositionally biased region" description="Gly residues" evidence="1">
    <location>
        <begin position="9"/>
        <end position="22"/>
    </location>
</feature>
<dbReference type="EMBL" id="LR743595">
    <property type="protein sequence ID" value="CAA2624788.1"/>
    <property type="molecule type" value="Genomic_DNA"/>
</dbReference>
<reference evidence="2 3" key="1">
    <citation type="submission" date="2019-12" db="EMBL/GenBank/DDBJ databases">
        <authorList>
            <person name="Scholz U."/>
            <person name="Mascher M."/>
            <person name="Fiebig A."/>
        </authorList>
    </citation>
    <scope>NUCLEOTIDE SEQUENCE</scope>
</reference>
<evidence type="ECO:0000313" key="3">
    <source>
        <dbReference type="Proteomes" id="UP001189122"/>
    </source>
</evidence>
<protein>
    <submittedName>
        <fullName evidence="2">Uncharacterized protein</fullName>
    </submittedName>
</protein>
<keyword evidence="3" id="KW-1185">Reference proteome</keyword>
<accession>A0A7I8J1X1</accession>
<sequence>MMRALLQCRGGGARSGGSVDGA</sequence>
<dbReference type="AlphaFoldDB" id="A0A7I8J1X1"/>
<evidence type="ECO:0000256" key="1">
    <source>
        <dbReference type="SAM" id="MobiDB-lite"/>
    </source>
</evidence>
<proteinExistence type="predicted"/>
<evidence type="ECO:0000313" key="2">
    <source>
        <dbReference type="EMBL" id="CAA2624788.1"/>
    </source>
</evidence>
<gene>
    <name evidence="2" type="ORF">SI7747_08010604</name>
</gene>
<dbReference type="Proteomes" id="UP001189122">
    <property type="component" value="Unassembled WGS sequence"/>
</dbReference>
<organism evidence="2">
    <name type="scientific">Spirodela intermedia</name>
    <name type="common">Intermediate duckweed</name>
    <dbReference type="NCBI Taxonomy" id="51605"/>
    <lineage>
        <taxon>Eukaryota</taxon>
        <taxon>Viridiplantae</taxon>
        <taxon>Streptophyta</taxon>
        <taxon>Embryophyta</taxon>
        <taxon>Tracheophyta</taxon>
        <taxon>Spermatophyta</taxon>
        <taxon>Magnoliopsida</taxon>
        <taxon>Liliopsida</taxon>
        <taxon>Araceae</taxon>
        <taxon>Lemnoideae</taxon>
        <taxon>Spirodela</taxon>
    </lineage>
</organism>
<name>A0A7I8J1X1_SPIIN</name>